<dbReference type="PATRIC" id="fig|45056.6.peg.2155"/>
<name>A0A0W0R144_9GAMM</name>
<dbReference type="Pfam" id="PF00578">
    <property type="entry name" value="AhpC-TSA"/>
    <property type="match status" value="1"/>
</dbReference>
<keyword evidence="1" id="KW-0732">Signal</keyword>
<dbReference type="EMBL" id="LNKA01000019">
    <property type="protein sequence ID" value="KTC64791.1"/>
    <property type="molecule type" value="Genomic_DNA"/>
</dbReference>
<accession>A0A0W0R144</accession>
<evidence type="ECO:0000256" key="1">
    <source>
        <dbReference type="SAM" id="SignalP"/>
    </source>
</evidence>
<dbReference type="OrthoDB" id="9796554at2"/>
<proteinExistence type="predicted"/>
<dbReference type="GO" id="GO:0016491">
    <property type="term" value="F:oxidoreductase activity"/>
    <property type="evidence" value="ECO:0007669"/>
    <property type="project" value="InterPro"/>
</dbReference>
<comment type="caution">
    <text evidence="3">The sequence shown here is derived from an EMBL/GenBank/DDBJ whole genome shotgun (WGS) entry which is preliminary data.</text>
</comment>
<keyword evidence="4" id="KW-1185">Reference proteome</keyword>
<dbReference type="GO" id="GO:0016209">
    <property type="term" value="F:antioxidant activity"/>
    <property type="evidence" value="ECO:0007669"/>
    <property type="project" value="InterPro"/>
</dbReference>
<dbReference type="PROSITE" id="PS51352">
    <property type="entry name" value="THIOREDOXIN_2"/>
    <property type="match status" value="1"/>
</dbReference>
<evidence type="ECO:0000259" key="2">
    <source>
        <dbReference type="PROSITE" id="PS51352"/>
    </source>
</evidence>
<dbReference type="STRING" id="45056.Lade_2085"/>
<dbReference type="CDD" id="cd02966">
    <property type="entry name" value="TlpA_like_family"/>
    <property type="match status" value="1"/>
</dbReference>
<sequence length="154" mass="17380">MLLKKLVLTLFLVACFPLIALADPILQELNGQEIPFSSLKGKWVFINYWASWCQPCLEEIPELNRFYKQHKNNKNVAIFAVNFDAPPIEEQKSLIEEFGIRYPALQKDPADELRLGLISGVPVTFVFNPEGKLMGRLFGGQTSNDLNAVLKAKS</sequence>
<dbReference type="InterPro" id="IPR000866">
    <property type="entry name" value="AhpC/TSA"/>
</dbReference>
<dbReference type="Proteomes" id="UP000054859">
    <property type="component" value="Unassembled WGS sequence"/>
</dbReference>
<organism evidence="3 4">
    <name type="scientific">Legionella adelaidensis</name>
    <dbReference type="NCBI Taxonomy" id="45056"/>
    <lineage>
        <taxon>Bacteria</taxon>
        <taxon>Pseudomonadati</taxon>
        <taxon>Pseudomonadota</taxon>
        <taxon>Gammaproteobacteria</taxon>
        <taxon>Legionellales</taxon>
        <taxon>Legionellaceae</taxon>
        <taxon>Legionella</taxon>
    </lineage>
</organism>
<dbReference type="Gene3D" id="3.40.30.10">
    <property type="entry name" value="Glutaredoxin"/>
    <property type="match status" value="1"/>
</dbReference>
<dbReference type="AlphaFoldDB" id="A0A0W0R144"/>
<reference evidence="3 4" key="1">
    <citation type="submission" date="2015-11" db="EMBL/GenBank/DDBJ databases">
        <title>Identification of large and diverse effector repertoires of 38 Legionella species.</title>
        <authorList>
            <person name="Burstein D."/>
            <person name="Amaro F."/>
            <person name="Zusman T."/>
            <person name="Lifshitz Z."/>
            <person name="Cohen O."/>
            <person name="Gilbert J.A."/>
            <person name="Pupko T."/>
            <person name="Shuman H.A."/>
            <person name="Segal G."/>
        </authorList>
    </citation>
    <scope>NUCLEOTIDE SEQUENCE [LARGE SCALE GENOMIC DNA]</scope>
    <source>
        <strain evidence="3 4">1762-AUS-E</strain>
    </source>
</reference>
<gene>
    <name evidence="3" type="primary">resA</name>
    <name evidence="3" type="ORF">Lade_2085</name>
</gene>
<dbReference type="SUPFAM" id="SSF52833">
    <property type="entry name" value="Thioredoxin-like"/>
    <property type="match status" value="1"/>
</dbReference>
<evidence type="ECO:0000313" key="3">
    <source>
        <dbReference type="EMBL" id="KTC64791.1"/>
    </source>
</evidence>
<dbReference type="InterPro" id="IPR036249">
    <property type="entry name" value="Thioredoxin-like_sf"/>
</dbReference>
<evidence type="ECO:0000313" key="4">
    <source>
        <dbReference type="Proteomes" id="UP000054859"/>
    </source>
</evidence>
<dbReference type="InterPro" id="IPR013766">
    <property type="entry name" value="Thioredoxin_domain"/>
</dbReference>
<feature type="chain" id="PRO_5006910416" evidence="1">
    <location>
        <begin position="23"/>
        <end position="154"/>
    </location>
</feature>
<protein>
    <submittedName>
        <fullName evidence="3">Thiol-disulfide oxidoreductase ResA</fullName>
    </submittedName>
</protein>
<dbReference type="PANTHER" id="PTHR42852:SF18">
    <property type="entry name" value="CHROMOSOME UNDETERMINED SCAFFOLD_47, WHOLE GENOME SHOTGUN SEQUENCE"/>
    <property type="match status" value="1"/>
</dbReference>
<feature type="domain" description="Thioredoxin" evidence="2">
    <location>
        <begin position="15"/>
        <end position="154"/>
    </location>
</feature>
<dbReference type="InterPro" id="IPR050553">
    <property type="entry name" value="Thioredoxin_ResA/DsbE_sf"/>
</dbReference>
<feature type="signal peptide" evidence="1">
    <location>
        <begin position="1"/>
        <end position="22"/>
    </location>
</feature>
<dbReference type="PANTHER" id="PTHR42852">
    <property type="entry name" value="THIOL:DISULFIDE INTERCHANGE PROTEIN DSBE"/>
    <property type="match status" value="1"/>
</dbReference>
<dbReference type="RefSeq" id="WP_058463133.1">
    <property type="nucleotide sequence ID" value="NZ_CAAAHS010000001.1"/>
</dbReference>